<reference evidence="8 9" key="1">
    <citation type="journal article" date="2014" name="Genome Announc.">
        <title>Draft Genome Sequences of Two Isolates of the Roseobacter Group, Sulfitobacter sp. Strains 3SOLIMAR09 and 1FIGIMAR09, from Harbors of Mallorca Island (Mediterranean Sea).</title>
        <authorList>
            <person name="Mas-Llado M."/>
            <person name="Pina-Villalonga J.M."/>
            <person name="Brunet-Galmes I."/>
            <person name="Nogales B."/>
            <person name="Bosch R."/>
        </authorList>
    </citation>
    <scope>NUCLEOTIDE SEQUENCE [LARGE SCALE GENOMIC DNA]</scope>
    <source>
        <strain evidence="8 9">1FIGIMAR09</strain>
    </source>
</reference>
<dbReference type="GO" id="GO:0016020">
    <property type="term" value="C:membrane"/>
    <property type="evidence" value="ECO:0007669"/>
    <property type="project" value="UniProtKB-SubCell"/>
</dbReference>
<evidence type="ECO:0000256" key="2">
    <source>
        <dbReference type="ARBA" id="ARBA00022692"/>
    </source>
</evidence>
<feature type="transmembrane region" description="Helical" evidence="6">
    <location>
        <begin position="150"/>
        <end position="176"/>
    </location>
</feature>
<keyword evidence="9" id="KW-1185">Reference proteome</keyword>
<gene>
    <name evidence="8" type="ORF">PM02_17835</name>
</gene>
<dbReference type="PANTHER" id="PTHR11863">
    <property type="entry name" value="STEROL DESATURASE"/>
    <property type="match status" value="1"/>
</dbReference>
<feature type="transmembrane region" description="Helical" evidence="6">
    <location>
        <begin position="86"/>
        <end position="105"/>
    </location>
</feature>
<feature type="transmembrane region" description="Helical" evidence="6">
    <location>
        <begin position="12"/>
        <end position="30"/>
    </location>
</feature>
<evidence type="ECO:0000313" key="9">
    <source>
        <dbReference type="Proteomes" id="UP000027337"/>
    </source>
</evidence>
<evidence type="ECO:0000256" key="3">
    <source>
        <dbReference type="ARBA" id="ARBA00022989"/>
    </source>
</evidence>
<keyword evidence="3 6" id="KW-1133">Transmembrane helix</keyword>
<dbReference type="Proteomes" id="UP000027337">
    <property type="component" value="Unassembled WGS sequence"/>
</dbReference>
<dbReference type="EMBL" id="JEMU01000020">
    <property type="protein sequence ID" value="KAJ01756.1"/>
    <property type="molecule type" value="Genomic_DNA"/>
</dbReference>
<dbReference type="AlphaFoldDB" id="A0A061SJ88"/>
<dbReference type="RefSeq" id="WP_037911090.1">
    <property type="nucleotide sequence ID" value="NZ_JEMU01000020.1"/>
</dbReference>
<comment type="subcellular location">
    <subcellularLocation>
        <location evidence="1">Membrane</location>
    </subcellularLocation>
</comment>
<accession>A0A061SJ88</accession>
<dbReference type="InterPro" id="IPR050307">
    <property type="entry name" value="Sterol_Desaturase_Related"/>
</dbReference>
<keyword evidence="4 6" id="KW-0472">Membrane</keyword>
<dbReference type="STRING" id="83219.PM02_17835"/>
<evidence type="ECO:0000256" key="1">
    <source>
        <dbReference type="ARBA" id="ARBA00004370"/>
    </source>
</evidence>
<feature type="region of interest" description="Disordered" evidence="5">
    <location>
        <begin position="272"/>
        <end position="303"/>
    </location>
</feature>
<protein>
    <submittedName>
        <fullName evidence="8">Sterol desaturase</fullName>
    </submittedName>
</protein>
<dbReference type="GO" id="GO:0016491">
    <property type="term" value="F:oxidoreductase activity"/>
    <property type="evidence" value="ECO:0007669"/>
    <property type="project" value="InterPro"/>
</dbReference>
<dbReference type="GO" id="GO:0008610">
    <property type="term" value="P:lipid biosynthetic process"/>
    <property type="evidence" value="ECO:0007669"/>
    <property type="project" value="InterPro"/>
</dbReference>
<proteinExistence type="predicted"/>
<dbReference type="InterPro" id="IPR006694">
    <property type="entry name" value="Fatty_acid_hydroxylase"/>
</dbReference>
<feature type="compositionally biased region" description="Basic and acidic residues" evidence="5">
    <location>
        <begin position="283"/>
        <end position="303"/>
    </location>
</feature>
<keyword evidence="2 6" id="KW-0812">Transmembrane</keyword>
<comment type="caution">
    <text evidence="8">The sequence shown here is derived from an EMBL/GenBank/DDBJ whole genome shotgun (WGS) entry which is preliminary data.</text>
</comment>
<evidence type="ECO:0000313" key="8">
    <source>
        <dbReference type="EMBL" id="KAJ01756.1"/>
    </source>
</evidence>
<evidence type="ECO:0000256" key="4">
    <source>
        <dbReference type="ARBA" id="ARBA00023136"/>
    </source>
</evidence>
<feature type="domain" description="Fatty acid hydroxylase" evidence="7">
    <location>
        <begin position="93"/>
        <end position="229"/>
    </location>
</feature>
<sequence length="303" mass="34250">MSETILGSEPAIRLTAFLGVLAAMALWEIAAPRRRRDIPRVIRWTNNLALVVIDTAILRLTFPILAVGLAIIAEERGWGLFNSIDISVWIAVLFSMVLLDLAIYLQHVMFHSIPALWRLHRMHHADLDFDATTGLRFHPVEILISMAIKLALVAALGPPAIAVLLFEVILNATALFNHANINLPMSVDRWLRWIVVTPDMHRVHHSVDPRETNSNFGFNLPWWDRLLGTYVPQPAKGHTGMDIGIEQFRTQRDLWIDRMLIQPIHGPARGYALDASGQGVSRQRLDLDSRPDKTRLSEEQAKD</sequence>
<feature type="transmembrane region" description="Helical" evidence="6">
    <location>
        <begin position="51"/>
        <end position="74"/>
    </location>
</feature>
<dbReference type="eggNOG" id="COG3000">
    <property type="taxonomic scope" value="Bacteria"/>
</dbReference>
<evidence type="ECO:0000259" key="7">
    <source>
        <dbReference type="Pfam" id="PF04116"/>
    </source>
</evidence>
<name>A0A061SJ88_9RHOB</name>
<evidence type="ECO:0000256" key="5">
    <source>
        <dbReference type="SAM" id="MobiDB-lite"/>
    </source>
</evidence>
<dbReference type="Pfam" id="PF04116">
    <property type="entry name" value="FA_hydroxylase"/>
    <property type="match status" value="1"/>
</dbReference>
<evidence type="ECO:0000256" key="6">
    <source>
        <dbReference type="SAM" id="Phobius"/>
    </source>
</evidence>
<organism evidence="8 9">
    <name type="scientific">Sulfitobacter mediterraneus</name>
    <dbReference type="NCBI Taxonomy" id="83219"/>
    <lineage>
        <taxon>Bacteria</taxon>
        <taxon>Pseudomonadati</taxon>
        <taxon>Pseudomonadota</taxon>
        <taxon>Alphaproteobacteria</taxon>
        <taxon>Rhodobacterales</taxon>
        <taxon>Roseobacteraceae</taxon>
        <taxon>Sulfitobacter</taxon>
    </lineage>
</organism>
<dbReference type="GO" id="GO:0005506">
    <property type="term" value="F:iron ion binding"/>
    <property type="evidence" value="ECO:0007669"/>
    <property type="project" value="InterPro"/>
</dbReference>